<evidence type="ECO:0000313" key="2">
    <source>
        <dbReference type="Proteomes" id="UP000245207"/>
    </source>
</evidence>
<dbReference type="Proteomes" id="UP000245207">
    <property type="component" value="Unassembled WGS sequence"/>
</dbReference>
<dbReference type="OrthoDB" id="193703at2759"/>
<keyword evidence="2" id="KW-1185">Reference proteome</keyword>
<dbReference type="EMBL" id="PKPP01035698">
    <property type="protein sequence ID" value="PWA13686.1"/>
    <property type="molecule type" value="Genomic_DNA"/>
</dbReference>
<evidence type="ECO:0000313" key="1">
    <source>
        <dbReference type="EMBL" id="PWA13686.1"/>
    </source>
</evidence>
<protein>
    <submittedName>
        <fullName evidence="1">ABC transporter of the mitochondrion 1</fullName>
    </submittedName>
</protein>
<name>A0A2U1K8N6_ARTAN</name>
<gene>
    <name evidence="1" type="ORF">CTI12_AA631460</name>
</gene>
<accession>A0A2U1K8N6</accession>
<reference evidence="1 2" key="1">
    <citation type="journal article" date="2018" name="Mol. Plant">
        <title>The genome of Artemisia annua provides insight into the evolution of Asteraceae family and artemisinin biosynthesis.</title>
        <authorList>
            <person name="Shen Q."/>
            <person name="Zhang L."/>
            <person name="Liao Z."/>
            <person name="Wang S."/>
            <person name="Yan T."/>
            <person name="Shi P."/>
            <person name="Liu M."/>
            <person name="Fu X."/>
            <person name="Pan Q."/>
            <person name="Wang Y."/>
            <person name="Lv Z."/>
            <person name="Lu X."/>
            <person name="Zhang F."/>
            <person name="Jiang W."/>
            <person name="Ma Y."/>
            <person name="Chen M."/>
            <person name="Hao X."/>
            <person name="Li L."/>
            <person name="Tang Y."/>
            <person name="Lv G."/>
            <person name="Zhou Y."/>
            <person name="Sun X."/>
            <person name="Brodelius P.E."/>
            <person name="Rose J.K.C."/>
            <person name="Tang K."/>
        </authorList>
    </citation>
    <scope>NUCLEOTIDE SEQUENCE [LARGE SCALE GENOMIC DNA]</scope>
    <source>
        <strain evidence="2">cv. Huhao1</strain>
        <tissue evidence="1">Leaf</tissue>
    </source>
</reference>
<comment type="caution">
    <text evidence="1">The sequence shown here is derived from an EMBL/GenBank/DDBJ whole genome shotgun (WGS) entry which is preliminary data.</text>
</comment>
<proteinExistence type="predicted"/>
<dbReference type="AlphaFoldDB" id="A0A2U1K8N6"/>
<sequence>MDVMIQVLCEGYHGTVMNVQVPFLFKLAIDWLSTATGNPSSIAEFAASNPTVLAVFVSPAAVLIGYGIAPGNPPTIFEPLKLPNASLSNICVNLKFQEVCGNRTELCHLCNKYIRLREKVAHDVTCNGVLAEIPRSII</sequence>
<dbReference type="STRING" id="35608.A0A2U1K8N6"/>
<organism evidence="1 2">
    <name type="scientific">Artemisia annua</name>
    <name type="common">Sweet wormwood</name>
    <dbReference type="NCBI Taxonomy" id="35608"/>
    <lineage>
        <taxon>Eukaryota</taxon>
        <taxon>Viridiplantae</taxon>
        <taxon>Streptophyta</taxon>
        <taxon>Embryophyta</taxon>
        <taxon>Tracheophyta</taxon>
        <taxon>Spermatophyta</taxon>
        <taxon>Magnoliopsida</taxon>
        <taxon>eudicotyledons</taxon>
        <taxon>Gunneridae</taxon>
        <taxon>Pentapetalae</taxon>
        <taxon>asterids</taxon>
        <taxon>campanulids</taxon>
        <taxon>Asterales</taxon>
        <taxon>Asteraceae</taxon>
        <taxon>Asteroideae</taxon>
        <taxon>Anthemideae</taxon>
        <taxon>Artemisiinae</taxon>
        <taxon>Artemisia</taxon>
    </lineage>
</organism>